<dbReference type="EMBL" id="LSZW01000063">
    <property type="protein sequence ID" value="KXK65084.1"/>
    <property type="molecule type" value="Genomic_DNA"/>
</dbReference>
<evidence type="ECO:0000313" key="1">
    <source>
        <dbReference type="EMBL" id="KXK65084.1"/>
    </source>
</evidence>
<dbReference type="RefSeq" id="WP_197502970.1">
    <property type="nucleotide sequence ID" value="NZ_CABMOF010000001.1"/>
</dbReference>
<name>A0A136Q3C7_9FIRM</name>
<keyword evidence="2" id="KW-1185">Reference proteome</keyword>
<dbReference type="AlphaFoldDB" id="A0A136Q3C7"/>
<dbReference type="STRING" id="626937.HMPREF3293_02341"/>
<organism evidence="1 2">
    <name type="scientific">Christensenella minuta</name>
    <dbReference type="NCBI Taxonomy" id="626937"/>
    <lineage>
        <taxon>Bacteria</taxon>
        <taxon>Bacillati</taxon>
        <taxon>Bacillota</taxon>
        <taxon>Clostridia</taxon>
        <taxon>Christensenellales</taxon>
        <taxon>Christensenellaceae</taxon>
        <taxon>Christensenella</taxon>
    </lineage>
</organism>
<reference evidence="1 2" key="1">
    <citation type="submission" date="2016-02" db="EMBL/GenBank/DDBJ databases">
        <authorList>
            <person name="Wen L."/>
            <person name="He K."/>
            <person name="Yang H."/>
        </authorList>
    </citation>
    <scope>NUCLEOTIDE SEQUENCE [LARGE SCALE GENOMIC DNA]</scope>
    <source>
        <strain evidence="1 2">DSM 22607</strain>
    </source>
</reference>
<dbReference type="Proteomes" id="UP000070366">
    <property type="component" value="Unassembled WGS sequence"/>
</dbReference>
<dbReference type="Gene3D" id="3.40.50.1360">
    <property type="match status" value="1"/>
</dbReference>
<sequence length="319" mass="36115">MMELNMMSTIKGSMLENFFPAGWDLQKIEDCCATPPEHALDRMPHWNKDFRTEECEDVASFNMQMGYEIAKQIKRVRDAGKQMALILSVGPMGMYQWAVYFLRDWNCSCDHVWGFNMDEWSDAEGNTLPSDDPGAFQNAMEQNFYGPLGDLTVPPSQRNFATKDNLPLYPEKIQKIKDGGGELITIYGIGRCFHIAFWEPHFAADYANVEEWKKAPYRVGAKLHPMTIEQNSLISFKSRVTLIPARANTIGPGLFLNSDYCIGGVDGAVGRGMNWQGMTFFVTLKYGPDMWVPSSWMPTLPGKFFVVKELEGPLVPECN</sequence>
<dbReference type="PATRIC" id="fig|626937.4.peg.2299"/>
<keyword evidence="1" id="KW-0413">Isomerase</keyword>
<proteinExistence type="predicted"/>
<accession>A0A136Q3C7</accession>
<comment type="caution">
    <text evidence="1">The sequence shown here is derived from an EMBL/GenBank/DDBJ whole genome shotgun (WGS) entry which is preliminary data.</text>
</comment>
<dbReference type="SUPFAM" id="SSF100950">
    <property type="entry name" value="NagB/RpiA/CoA transferase-like"/>
    <property type="match status" value="1"/>
</dbReference>
<dbReference type="InterPro" id="IPR037171">
    <property type="entry name" value="NagB/RpiA_transferase-like"/>
</dbReference>
<evidence type="ECO:0000313" key="2">
    <source>
        <dbReference type="Proteomes" id="UP000070366"/>
    </source>
</evidence>
<dbReference type="GO" id="GO:0016853">
    <property type="term" value="F:isomerase activity"/>
    <property type="evidence" value="ECO:0007669"/>
    <property type="project" value="UniProtKB-KW"/>
</dbReference>
<protein>
    <submittedName>
        <fullName evidence="1">Glucosamine-6-phosphate isomerase/6-phosphogluconolactonase</fullName>
    </submittedName>
</protein>
<gene>
    <name evidence="1" type="ORF">HMPREF3293_02341</name>
</gene>